<evidence type="ECO:0000313" key="3">
    <source>
        <dbReference type="EMBL" id="TDG52409.1"/>
    </source>
</evidence>
<dbReference type="EMBL" id="LSRL02000004">
    <property type="protein sequence ID" value="TDG52409.1"/>
    <property type="molecule type" value="Genomic_DNA"/>
</dbReference>
<dbReference type="OMA" id="MPSHTIY"/>
<sequence>MIVGRGPSALAALLLLCCYTTHAAAADLADKLRDDSELSQSTAKSFKRLMPVRFYSLLEQNPVANATLSLRSCTIFVPTNEAFQRHKGPTHVLYHISEYLRRMSIVIHVNYLIEMPFFPRLATAAFSKDQLEKTVSSDMAGNPPLYITKSRNGDIYVNNARIIPSLSVELTNREGNRQVMHIIDEVLEPLTALPTAKTEINNLDALQFIQKADQLSVGDNKLRTYRSQLALMKKESLYNAPGAHTFLLPVDEGFKITTRSSLVDGKVIDGHVIPNTVIFTAASQHDEPKTSAAFEDQLKVTVSFFKQKDGKMYVKSNTIVGDAKHPEGVVLSEIVKANIPVKNGVIHLIRRPLMIIDTTVTQFLQDNGENGALRKFLEVIMDSGGAVLDGINNLSEVTILAPSNEAWNTSSIDNIVRDRKRMTDILNMHIIKERLNVEKIRQKNANMIAQVPTVNNRTFLYFNIIGEGADAKITVEGGGVNATILQADVAQTNGYVHIIDHVLGVPHTTVLGKLETDPMMSDTYRMGQFSNFNDQLNNTQRRYTFFVPRDKGWQKTELDYPSAHKKLFMRDFAYHSKYILERHLVIADHVFTMKDLAQMSLTTDNVVLPTFRDSLKMKVTEEAGHLHDEYASHEWTGYVITWNYKKINVYRPDVECTNGIIHVIDYPLLEEKDIVVSGGSYMPESSICIMLANLIMITVAKFLN</sequence>
<dbReference type="PROSITE" id="PS50213">
    <property type="entry name" value="FAS1"/>
    <property type="match status" value="4"/>
</dbReference>
<dbReference type="PANTHER" id="PTHR10900:SF80">
    <property type="entry name" value="FASCICLIN-1"/>
    <property type="match status" value="1"/>
</dbReference>
<feature type="domain" description="FAS1" evidence="2">
    <location>
        <begin position="357"/>
        <end position="503"/>
    </location>
</feature>
<dbReference type="FunFam" id="2.30.180.10:FF:000035">
    <property type="entry name" value="fasciclin-1 isoform X5"/>
    <property type="match status" value="1"/>
</dbReference>
<feature type="domain" description="FAS1" evidence="2">
    <location>
        <begin position="25"/>
        <end position="187"/>
    </location>
</feature>
<dbReference type="Gene3D" id="2.30.180.10">
    <property type="entry name" value="FAS1 domain"/>
    <property type="match status" value="4"/>
</dbReference>
<dbReference type="OrthoDB" id="7700931at2759"/>
<gene>
    <name evidence="3" type="ORF">AWZ03_001239</name>
</gene>
<keyword evidence="4" id="KW-1185">Reference proteome</keyword>
<dbReference type="STRING" id="7232.A0A484BUC3"/>
<dbReference type="GO" id="GO:0007155">
    <property type="term" value="P:cell adhesion"/>
    <property type="evidence" value="ECO:0007669"/>
    <property type="project" value="TreeGrafter"/>
</dbReference>
<accession>A0A484BUC3</accession>
<dbReference type="PANTHER" id="PTHR10900">
    <property type="entry name" value="PERIOSTIN-RELATED"/>
    <property type="match status" value="1"/>
</dbReference>
<evidence type="ECO:0000256" key="1">
    <source>
        <dbReference type="SAM" id="SignalP"/>
    </source>
</evidence>
<dbReference type="InterPro" id="IPR050904">
    <property type="entry name" value="Adhesion/Biosynth-related"/>
</dbReference>
<feature type="domain" description="FAS1" evidence="2">
    <location>
        <begin position="202"/>
        <end position="353"/>
    </location>
</feature>
<organism evidence="3 4">
    <name type="scientific">Drosophila navojoa</name>
    <name type="common">Fruit fly</name>
    <dbReference type="NCBI Taxonomy" id="7232"/>
    <lineage>
        <taxon>Eukaryota</taxon>
        <taxon>Metazoa</taxon>
        <taxon>Ecdysozoa</taxon>
        <taxon>Arthropoda</taxon>
        <taxon>Hexapoda</taxon>
        <taxon>Insecta</taxon>
        <taxon>Pterygota</taxon>
        <taxon>Neoptera</taxon>
        <taxon>Endopterygota</taxon>
        <taxon>Diptera</taxon>
        <taxon>Brachycera</taxon>
        <taxon>Muscomorpha</taxon>
        <taxon>Ephydroidea</taxon>
        <taxon>Drosophilidae</taxon>
        <taxon>Drosophila</taxon>
    </lineage>
</organism>
<dbReference type="Pfam" id="PF02469">
    <property type="entry name" value="Fasciclin"/>
    <property type="match status" value="4"/>
</dbReference>
<dbReference type="SUPFAM" id="SSF82153">
    <property type="entry name" value="FAS1 domain"/>
    <property type="match status" value="4"/>
</dbReference>
<evidence type="ECO:0000313" key="4">
    <source>
        <dbReference type="Proteomes" id="UP000295192"/>
    </source>
</evidence>
<feature type="signal peptide" evidence="1">
    <location>
        <begin position="1"/>
        <end position="25"/>
    </location>
</feature>
<dbReference type="FunFam" id="2.30.180.10:FF:000039">
    <property type="entry name" value="Fasciclin 1, isoform F"/>
    <property type="match status" value="1"/>
</dbReference>
<dbReference type="GO" id="GO:0031012">
    <property type="term" value="C:extracellular matrix"/>
    <property type="evidence" value="ECO:0007669"/>
    <property type="project" value="TreeGrafter"/>
</dbReference>
<dbReference type="InterPro" id="IPR036378">
    <property type="entry name" value="FAS1_dom_sf"/>
</dbReference>
<dbReference type="GO" id="GO:0005615">
    <property type="term" value="C:extracellular space"/>
    <property type="evidence" value="ECO:0007669"/>
    <property type="project" value="TreeGrafter"/>
</dbReference>
<dbReference type="Proteomes" id="UP000295192">
    <property type="component" value="Unassembled WGS sequence"/>
</dbReference>
<reference evidence="3 4" key="1">
    <citation type="journal article" date="2019" name="J. Hered.">
        <title>An Improved Genome Assembly for Drosophila navojoa, the Basal Species in the mojavensis Cluster.</title>
        <authorList>
            <person name="Vanderlinde T."/>
            <person name="Dupim E.G."/>
            <person name="Nazario-Yepiz N.O."/>
            <person name="Carvalho A.B."/>
        </authorList>
    </citation>
    <scope>NUCLEOTIDE SEQUENCE [LARGE SCALE GENOMIC DNA]</scope>
    <source>
        <strain evidence="3">Navoj_Jal97</strain>
        <tissue evidence="3">Whole organism</tissue>
    </source>
</reference>
<dbReference type="InterPro" id="IPR000782">
    <property type="entry name" value="FAS1_domain"/>
</dbReference>
<feature type="chain" id="PRO_5019719866" description="FAS1 domain-containing protein" evidence="1">
    <location>
        <begin position="26"/>
        <end position="704"/>
    </location>
</feature>
<dbReference type="SMART" id="SM00554">
    <property type="entry name" value="FAS1"/>
    <property type="match status" value="4"/>
</dbReference>
<evidence type="ECO:0000259" key="2">
    <source>
        <dbReference type="PROSITE" id="PS50213"/>
    </source>
</evidence>
<dbReference type="AlphaFoldDB" id="A0A484BUC3"/>
<protein>
    <recommendedName>
        <fullName evidence="2">FAS1 domain-containing protein</fullName>
    </recommendedName>
</protein>
<comment type="caution">
    <text evidence="3">The sequence shown here is derived from an EMBL/GenBank/DDBJ whole genome shotgun (WGS) entry which is preliminary data.</text>
</comment>
<keyword evidence="1" id="KW-0732">Signal</keyword>
<dbReference type="GO" id="GO:0030198">
    <property type="term" value="P:extracellular matrix organization"/>
    <property type="evidence" value="ECO:0007669"/>
    <property type="project" value="TreeGrafter"/>
</dbReference>
<dbReference type="GO" id="GO:0050839">
    <property type="term" value="F:cell adhesion molecule binding"/>
    <property type="evidence" value="ECO:0007669"/>
    <property type="project" value="TreeGrafter"/>
</dbReference>
<feature type="domain" description="FAS1" evidence="2">
    <location>
        <begin position="507"/>
        <end position="668"/>
    </location>
</feature>
<proteinExistence type="predicted"/>
<name>A0A484BUC3_DRONA</name>